<dbReference type="InterPro" id="IPR048274">
    <property type="entry name" value="MC_hydratase"/>
</dbReference>
<protein>
    <submittedName>
        <fullName evidence="1">Molybdenum cofactor biosynthesis protein MoeC</fullName>
    </submittedName>
</protein>
<accession>A0ABQ5V6I3</accession>
<dbReference type="EMBL" id="BSNK01000001">
    <property type="protein sequence ID" value="GLQ22995.1"/>
    <property type="molecule type" value="Genomic_DNA"/>
</dbReference>
<dbReference type="SUPFAM" id="SSF54637">
    <property type="entry name" value="Thioesterase/thiol ester dehydrase-isomerase"/>
    <property type="match status" value="1"/>
</dbReference>
<evidence type="ECO:0000313" key="1">
    <source>
        <dbReference type="EMBL" id="GLQ22995.1"/>
    </source>
</evidence>
<dbReference type="InterPro" id="IPR052342">
    <property type="entry name" value="MCH/BMMD"/>
</dbReference>
<comment type="caution">
    <text evidence="1">The sequence shown here is derived from an EMBL/GenBank/DDBJ whole genome shotgun (WGS) entry which is preliminary data.</text>
</comment>
<organism evidence="1 2">
    <name type="scientific">Algimonas ampicilliniresistens</name>
    <dbReference type="NCBI Taxonomy" id="1298735"/>
    <lineage>
        <taxon>Bacteria</taxon>
        <taxon>Pseudomonadati</taxon>
        <taxon>Pseudomonadota</taxon>
        <taxon>Alphaproteobacteria</taxon>
        <taxon>Maricaulales</taxon>
        <taxon>Robiginitomaculaceae</taxon>
        <taxon>Algimonas</taxon>
    </lineage>
</organism>
<reference evidence="1" key="2">
    <citation type="submission" date="2023-01" db="EMBL/GenBank/DDBJ databases">
        <title>Draft genome sequence of Algimonas ampicilliniresistens strain NBRC 108219.</title>
        <authorList>
            <person name="Sun Q."/>
            <person name="Mori K."/>
        </authorList>
    </citation>
    <scope>NUCLEOTIDE SEQUENCE</scope>
    <source>
        <strain evidence="1">NBRC 108219</strain>
    </source>
</reference>
<dbReference type="RefSeq" id="WP_284387948.1">
    <property type="nucleotide sequence ID" value="NZ_BSNK01000001.1"/>
</dbReference>
<name>A0ABQ5V6I3_9PROT</name>
<dbReference type="CDD" id="cd03451">
    <property type="entry name" value="FkbR2"/>
    <property type="match status" value="1"/>
</dbReference>
<sequence>MVGSVKEVGPNRYRETFGRYYEDFKEGDIYEHRPGKTVTEYDNHMFTLMTMNTHPMHFDNEFAKASEFGQCLVVSPYTLALLIGMSVTDCSQKAIANLGMDEVKFTAPVFVGDTIYGESEVLGKRESKSRPGQGIVTIVTRGYKQDGTMICTFKRNMLIPSKGNAVEDRVAAY</sequence>
<gene>
    <name evidence="1" type="ORF">GCM10007853_08690</name>
</gene>
<dbReference type="InterPro" id="IPR029069">
    <property type="entry name" value="HotDog_dom_sf"/>
</dbReference>
<dbReference type="Gene3D" id="3.10.129.10">
    <property type="entry name" value="Hotdog Thioesterase"/>
    <property type="match status" value="1"/>
</dbReference>
<reference evidence="1" key="1">
    <citation type="journal article" date="2014" name="Int. J. Syst. Evol. Microbiol.">
        <title>Complete genome of a new Firmicutes species belonging to the dominant human colonic microbiota ('Ruminococcus bicirculans') reveals two chromosomes and a selective capacity to utilize plant glucans.</title>
        <authorList>
            <consortium name="NISC Comparative Sequencing Program"/>
            <person name="Wegmann U."/>
            <person name="Louis P."/>
            <person name="Goesmann A."/>
            <person name="Henrissat B."/>
            <person name="Duncan S.H."/>
            <person name="Flint H.J."/>
        </authorList>
    </citation>
    <scope>NUCLEOTIDE SEQUENCE</scope>
    <source>
        <strain evidence="1">NBRC 108219</strain>
    </source>
</reference>
<dbReference type="Pfam" id="PF19315">
    <property type="entry name" value="MC_hydratase"/>
    <property type="match status" value="1"/>
</dbReference>
<dbReference type="PANTHER" id="PTHR43664:SF1">
    <property type="entry name" value="BETA-METHYLMALYL-COA DEHYDRATASE"/>
    <property type="match status" value="1"/>
</dbReference>
<dbReference type="PANTHER" id="PTHR43664">
    <property type="entry name" value="MONOAMINE OXIDASE-RELATED"/>
    <property type="match status" value="1"/>
</dbReference>
<dbReference type="Proteomes" id="UP001161391">
    <property type="component" value="Unassembled WGS sequence"/>
</dbReference>
<proteinExistence type="predicted"/>
<keyword evidence="2" id="KW-1185">Reference proteome</keyword>
<evidence type="ECO:0000313" key="2">
    <source>
        <dbReference type="Proteomes" id="UP001161391"/>
    </source>
</evidence>